<gene>
    <name evidence="2" type="ORF">SKAU_G00036350</name>
</gene>
<feature type="compositionally biased region" description="Basic and acidic residues" evidence="1">
    <location>
        <begin position="1"/>
        <end position="11"/>
    </location>
</feature>
<comment type="caution">
    <text evidence="2">The sequence shown here is derived from an EMBL/GenBank/DDBJ whole genome shotgun (WGS) entry which is preliminary data.</text>
</comment>
<keyword evidence="3" id="KW-1185">Reference proteome</keyword>
<evidence type="ECO:0000313" key="2">
    <source>
        <dbReference type="EMBL" id="KAJ8382857.1"/>
    </source>
</evidence>
<accession>A0A9Q1JGP7</accession>
<feature type="compositionally biased region" description="Basic and acidic residues" evidence="1">
    <location>
        <begin position="20"/>
        <end position="43"/>
    </location>
</feature>
<dbReference type="EMBL" id="JAINUF010000001">
    <property type="protein sequence ID" value="KAJ8382857.1"/>
    <property type="molecule type" value="Genomic_DNA"/>
</dbReference>
<name>A0A9Q1JGP7_SYNKA</name>
<dbReference type="AlphaFoldDB" id="A0A9Q1JGP7"/>
<proteinExistence type="predicted"/>
<sequence length="78" mass="8600">MLMERAGRNELNDVSGEGDDGIREQDVDVAGRNRPAATRDKTRLGSQIGSQSDFCNINNVQGNKEGNQQGFRCDETKE</sequence>
<dbReference type="Proteomes" id="UP001152622">
    <property type="component" value="Chromosome 1"/>
</dbReference>
<protein>
    <submittedName>
        <fullName evidence="2">Uncharacterized protein</fullName>
    </submittedName>
</protein>
<organism evidence="2 3">
    <name type="scientific">Synaphobranchus kaupii</name>
    <name type="common">Kaup's arrowtooth eel</name>
    <dbReference type="NCBI Taxonomy" id="118154"/>
    <lineage>
        <taxon>Eukaryota</taxon>
        <taxon>Metazoa</taxon>
        <taxon>Chordata</taxon>
        <taxon>Craniata</taxon>
        <taxon>Vertebrata</taxon>
        <taxon>Euteleostomi</taxon>
        <taxon>Actinopterygii</taxon>
        <taxon>Neopterygii</taxon>
        <taxon>Teleostei</taxon>
        <taxon>Anguilliformes</taxon>
        <taxon>Synaphobranchidae</taxon>
        <taxon>Synaphobranchus</taxon>
    </lineage>
</organism>
<evidence type="ECO:0000256" key="1">
    <source>
        <dbReference type="SAM" id="MobiDB-lite"/>
    </source>
</evidence>
<evidence type="ECO:0000313" key="3">
    <source>
        <dbReference type="Proteomes" id="UP001152622"/>
    </source>
</evidence>
<feature type="compositionally biased region" description="Polar residues" evidence="1">
    <location>
        <begin position="44"/>
        <end position="70"/>
    </location>
</feature>
<feature type="region of interest" description="Disordered" evidence="1">
    <location>
        <begin position="1"/>
        <end position="78"/>
    </location>
</feature>
<reference evidence="2" key="1">
    <citation type="journal article" date="2023" name="Science">
        <title>Genome structures resolve the early diversification of teleost fishes.</title>
        <authorList>
            <person name="Parey E."/>
            <person name="Louis A."/>
            <person name="Montfort J."/>
            <person name="Bouchez O."/>
            <person name="Roques C."/>
            <person name="Iampietro C."/>
            <person name="Lluch J."/>
            <person name="Castinel A."/>
            <person name="Donnadieu C."/>
            <person name="Desvignes T."/>
            <person name="Floi Bucao C."/>
            <person name="Jouanno E."/>
            <person name="Wen M."/>
            <person name="Mejri S."/>
            <person name="Dirks R."/>
            <person name="Jansen H."/>
            <person name="Henkel C."/>
            <person name="Chen W.J."/>
            <person name="Zahm M."/>
            <person name="Cabau C."/>
            <person name="Klopp C."/>
            <person name="Thompson A.W."/>
            <person name="Robinson-Rechavi M."/>
            <person name="Braasch I."/>
            <person name="Lecointre G."/>
            <person name="Bobe J."/>
            <person name="Postlethwait J.H."/>
            <person name="Berthelot C."/>
            <person name="Roest Crollius H."/>
            <person name="Guiguen Y."/>
        </authorList>
    </citation>
    <scope>NUCLEOTIDE SEQUENCE</scope>
    <source>
        <strain evidence="2">WJC10195</strain>
    </source>
</reference>